<evidence type="ECO:0000256" key="8">
    <source>
        <dbReference type="ARBA" id="ARBA00022833"/>
    </source>
</evidence>
<keyword evidence="11" id="KW-0943">RNA-mediated gene silencing</keyword>
<evidence type="ECO:0000259" key="15">
    <source>
        <dbReference type="PROSITE" id="PS51050"/>
    </source>
</evidence>
<evidence type="ECO:0000313" key="17">
    <source>
        <dbReference type="Proteomes" id="UP000298416"/>
    </source>
</evidence>
<keyword evidence="17" id="KW-1185">Reference proteome</keyword>
<evidence type="ECO:0000256" key="11">
    <source>
        <dbReference type="ARBA" id="ARBA00023158"/>
    </source>
</evidence>
<evidence type="ECO:0000313" key="16">
    <source>
        <dbReference type="EMBL" id="KAG6409214.1"/>
    </source>
</evidence>
<comment type="similarity">
    <text evidence="2">Belongs to the MORC ATPase protein family.</text>
</comment>
<feature type="compositionally biased region" description="Polar residues" evidence="14">
    <location>
        <begin position="99"/>
        <end position="108"/>
    </location>
</feature>
<dbReference type="GO" id="GO:0006325">
    <property type="term" value="P:chromatin organization"/>
    <property type="evidence" value="ECO:0007669"/>
    <property type="project" value="UniProtKB-KW"/>
</dbReference>
<feature type="compositionally biased region" description="Basic residues" evidence="14">
    <location>
        <begin position="612"/>
        <end position="628"/>
    </location>
</feature>
<dbReference type="Gene3D" id="3.30.40.100">
    <property type="match status" value="1"/>
</dbReference>
<feature type="region of interest" description="Disordered" evidence="14">
    <location>
        <begin position="600"/>
        <end position="671"/>
    </location>
</feature>
<evidence type="ECO:0000256" key="9">
    <source>
        <dbReference type="ARBA" id="ARBA00022853"/>
    </source>
</evidence>
<dbReference type="Pfam" id="PF13589">
    <property type="entry name" value="HATPase_c_3"/>
    <property type="match status" value="1"/>
</dbReference>
<organism evidence="16">
    <name type="scientific">Salvia splendens</name>
    <name type="common">Scarlet sage</name>
    <dbReference type="NCBI Taxonomy" id="180675"/>
    <lineage>
        <taxon>Eukaryota</taxon>
        <taxon>Viridiplantae</taxon>
        <taxon>Streptophyta</taxon>
        <taxon>Embryophyta</taxon>
        <taxon>Tracheophyta</taxon>
        <taxon>Spermatophyta</taxon>
        <taxon>Magnoliopsida</taxon>
        <taxon>eudicotyledons</taxon>
        <taxon>Gunneridae</taxon>
        <taxon>Pentapetalae</taxon>
        <taxon>asterids</taxon>
        <taxon>lamiids</taxon>
        <taxon>Lamiales</taxon>
        <taxon>Lamiaceae</taxon>
        <taxon>Nepetoideae</taxon>
        <taxon>Mentheae</taxon>
        <taxon>Salviinae</taxon>
        <taxon>Salvia</taxon>
        <taxon>Salvia subgen. Calosphace</taxon>
        <taxon>core Calosphace</taxon>
    </lineage>
</organism>
<dbReference type="InterPro" id="IPR036890">
    <property type="entry name" value="HATPase_C_sf"/>
</dbReference>
<evidence type="ECO:0000256" key="10">
    <source>
        <dbReference type="ARBA" id="ARBA00023054"/>
    </source>
</evidence>
<evidence type="ECO:0000256" key="13">
    <source>
        <dbReference type="ARBA" id="ARBA00023242"/>
    </source>
</evidence>
<keyword evidence="12" id="KW-0234">DNA repair</keyword>
<evidence type="ECO:0000256" key="12">
    <source>
        <dbReference type="ARBA" id="ARBA00023204"/>
    </source>
</evidence>
<sequence>MNDRPAVWDITSIVRKDKVRFLSSLPGFSITPACEDSHQEKEWGQFLDFLQKHNRVAISNFGLFELYILPPLEGSKYDLATVRFKGKASKTSPGVADSDQISPPTSQSQAGEVAMSFSNLTQDKYSPKIHCAEVNGDSSCDLSAKASSQLGNSVETVKSFQRNYVTAHPSYLKTLGQAHSSWIFGAVAELVDNARDAKATKLEIAINKFYSKIACKEIPMLSLIDDGHGMSHTDIQRMVSFGHGQTEVDDPNHIGMYGIGFKFYTEADPSGSYKNLEIPIVSYRRVGQSMEVDTDVPLDYCLKSYLEVIFLDPRMKIYVQGALVRSRPLAKSLSKTTVENGTILGKPVQLTLGRSQLEWEQANSGIFLYWHGRLIEAYKRVGSMIHNGDCGRGIIGVADVTKIMDDENGCVWVHSNKQGFQDCEAYVELEQWLGEKANEYIDKYVDKIQLRKGNASVKPDHEWVQCDKCRKWRMLSADFDSKTLPSQWFCYMKPFNGLCDTPEESITSGTITISTKRHGYNTKDPRNGFREREAFKSEGISSNYASDSEEDDEKVSVKRQMRSSLPRLFSAIFGTRLALPPPSAAATKAFPPPPSRLSVGGGGLAIECSSRPQKKATKHHMKTRPRKSRPSDIRHGPAVYPPLPPLPSEWTLVSDDSAAAPMPSQPAVNSE</sequence>
<name>A0A8X8ZME3_SALSN</name>
<feature type="domain" description="CW-type" evidence="15">
    <location>
        <begin position="457"/>
        <end position="507"/>
    </location>
</feature>
<keyword evidence="3" id="KW-0540">Nuclease</keyword>
<dbReference type="GO" id="GO:0005840">
    <property type="term" value="C:ribosome"/>
    <property type="evidence" value="ECO:0007669"/>
    <property type="project" value="InterPro"/>
</dbReference>
<keyword evidence="8" id="KW-0862">Zinc</keyword>
<dbReference type="Pfam" id="PF07496">
    <property type="entry name" value="zf-CW"/>
    <property type="match status" value="1"/>
</dbReference>
<dbReference type="InterPro" id="IPR041006">
    <property type="entry name" value="Morc_S5"/>
</dbReference>
<evidence type="ECO:0000256" key="1">
    <source>
        <dbReference type="ARBA" id="ARBA00004123"/>
    </source>
</evidence>
<keyword evidence="9" id="KW-0156">Chromatin regulator</keyword>
<dbReference type="GO" id="GO:0006412">
    <property type="term" value="P:translation"/>
    <property type="evidence" value="ECO:0007669"/>
    <property type="project" value="InterPro"/>
</dbReference>
<keyword evidence="5" id="KW-0255">Endonuclease</keyword>
<keyword evidence="6" id="KW-0227">DNA damage</keyword>
<dbReference type="PROSITE" id="PS51050">
    <property type="entry name" value="ZF_CW"/>
    <property type="match status" value="1"/>
</dbReference>
<evidence type="ECO:0000256" key="5">
    <source>
        <dbReference type="ARBA" id="ARBA00022759"/>
    </source>
</evidence>
<evidence type="ECO:0000256" key="4">
    <source>
        <dbReference type="ARBA" id="ARBA00022723"/>
    </source>
</evidence>
<dbReference type="InterPro" id="IPR045261">
    <property type="entry name" value="MORC_ATPase"/>
</dbReference>
<dbReference type="PANTHER" id="PTHR23336:SF11">
    <property type="entry name" value="OS06G0622000 PROTEIN"/>
    <property type="match status" value="1"/>
</dbReference>
<dbReference type="GO" id="GO:0019843">
    <property type="term" value="F:rRNA binding"/>
    <property type="evidence" value="ECO:0007669"/>
    <property type="project" value="InterPro"/>
</dbReference>
<keyword evidence="7" id="KW-0863">Zinc-finger</keyword>
<proteinExistence type="inferred from homology"/>
<dbReference type="GO" id="GO:0009507">
    <property type="term" value="C:chloroplast"/>
    <property type="evidence" value="ECO:0007669"/>
    <property type="project" value="InterPro"/>
</dbReference>
<dbReference type="SUPFAM" id="SSF55874">
    <property type="entry name" value="ATPase domain of HSP90 chaperone/DNA topoisomerase II/histidine kinase"/>
    <property type="match status" value="1"/>
</dbReference>
<accession>A0A8X8ZME3</accession>
<keyword evidence="10" id="KW-0175">Coiled coil</keyword>
<dbReference type="GO" id="GO:0031349">
    <property type="term" value="P:positive regulation of defense response"/>
    <property type="evidence" value="ECO:0007669"/>
    <property type="project" value="UniProtKB-ARBA"/>
</dbReference>
<keyword evidence="13" id="KW-0539">Nucleus</keyword>
<dbReference type="InterPro" id="IPR020526">
    <property type="entry name" value="Ribosomal_cL38"/>
</dbReference>
<dbReference type="Pfam" id="PF17257">
    <property type="entry name" value="DUF5323"/>
    <property type="match status" value="1"/>
</dbReference>
<evidence type="ECO:0000256" key="6">
    <source>
        <dbReference type="ARBA" id="ARBA00022763"/>
    </source>
</evidence>
<evidence type="ECO:0000256" key="2">
    <source>
        <dbReference type="ARBA" id="ARBA00007845"/>
    </source>
</evidence>
<evidence type="ECO:0000256" key="3">
    <source>
        <dbReference type="ARBA" id="ARBA00022722"/>
    </source>
</evidence>
<dbReference type="InterPro" id="IPR011124">
    <property type="entry name" value="Znf_CW"/>
</dbReference>
<reference evidence="16" key="2">
    <citation type="submission" date="2020-08" db="EMBL/GenBank/DDBJ databases">
        <title>Plant Genome Project.</title>
        <authorList>
            <person name="Zhang R.-G."/>
        </authorList>
    </citation>
    <scope>NUCLEOTIDE SEQUENCE</scope>
    <source>
        <strain evidence="16">Huo1</strain>
        <tissue evidence="16">Leaf</tissue>
    </source>
</reference>
<dbReference type="GO" id="GO:0006281">
    <property type="term" value="P:DNA repair"/>
    <property type="evidence" value="ECO:0007669"/>
    <property type="project" value="UniProtKB-KW"/>
</dbReference>
<keyword evidence="4" id="KW-0479">Metal-binding</keyword>
<dbReference type="PANTHER" id="PTHR23336">
    <property type="entry name" value="ZINC FINGER CW-TYPE COILED-COIL DOMAIN PROTEIN 3"/>
    <property type="match status" value="1"/>
</dbReference>
<dbReference type="GO" id="GO:0003735">
    <property type="term" value="F:structural constituent of ribosome"/>
    <property type="evidence" value="ECO:0007669"/>
    <property type="project" value="InterPro"/>
</dbReference>
<dbReference type="GO" id="GO:0031047">
    <property type="term" value="P:regulatory ncRNA-mediated gene silencing"/>
    <property type="evidence" value="ECO:0007669"/>
    <property type="project" value="UniProtKB-KW"/>
</dbReference>
<dbReference type="Proteomes" id="UP000298416">
    <property type="component" value="Unassembled WGS sequence"/>
</dbReference>
<dbReference type="GO" id="GO:0005634">
    <property type="term" value="C:nucleus"/>
    <property type="evidence" value="ECO:0007669"/>
    <property type="project" value="UniProtKB-SubCell"/>
</dbReference>
<gene>
    <name evidence="16" type="ORF">SASPL_132248</name>
</gene>
<comment type="subcellular location">
    <subcellularLocation>
        <location evidence="1">Nucleus</location>
    </subcellularLocation>
</comment>
<dbReference type="GO" id="GO:0008270">
    <property type="term" value="F:zinc ion binding"/>
    <property type="evidence" value="ECO:0007669"/>
    <property type="project" value="UniProtKB-KW"/>
</dbReference>
<dbReference type="AlphaFoldDB" id="A0A8X8ZME3"/>
<dbReference type="Pfam" id="PF17942">
    <property type="entry name" value="Morc6_S5"/>
    <property type="match status" value="1"/>
</dbReference>
<dbReference type="Gene3D" id="3.30.565.10">
    <property type="entry name" value="Histidine kinase-like ATPase, C-terminal domain"/>
    <property type="match status" value="1"/>
</dbReference>
<reference evidence="16" key="1">
    <citation type="submission" date="2018-01" db="EMBL/GenBank/DDBJ databases">
        <authorList>
            <person name="Mao J.F."/>
        </authorList>
    </citation>
    <scope>NUCLEOTIDE SEQUENCE</scope>
    <source>
        <strain evidence="16">Huo1</strain>
        <tissue evidence="16">Leaf</tissue>
    </source>
</reference>
<dbReference type="GO" id="GO:0016887">
    <property type="term" value="F:ATP hydrolysis activity"/>
    <property type="evidence" value="ECO:0007669"/>
    <property type="project" value="InterPro"/>
</dbReference>
<evidence type="ECO:0000256" key="7">
    <source>
        <dbReference type="ARBA" id="ARBA00022771"/>
    </source>
</evidence>
<keyword evidence="5" id="KW-0378">Hydrolase</keyword>
<comment type="caution">
    <text evidence="16">The sequence shown here is derived from an EMBL/GenBank/DDBJ whole genome shotgun (WGS) entry which is preliminary data.</text>
</comment>
<feature type="region of interest" description="Disordered" evidence="14">
    <location>
        <begin position="89"/>
        <end position="108"/>
    </location>
</feature>
<evidence type="ECO:0000256" key="14">
    <source>
        <dbReference type="SAM" id="MobiDB-lite"/>
    </source>
</evidence>
<dbReference type="EMBL" id="PNBA02000011">
    <property type="protein sequence ID" value="KAG6409214.1"/>
    <property type="molecule type" value="Genomic_DNA"/>
</dbReference>
<protein>
    <recommendedName>
        <fullName evidence="15">CW-type domain-containing protein</fullName>
    </recommendedName>
</protein>
<dbReference type="GO" id="GO:0004519">
    <property type="term" value="F:endonuclease activity"/>
    <property type="evidence" value="ECO:0007669"/>
    <property type="project" value="UniProtKB-KW"/>
</dbReference>